<evidence type="ECO:0000256" key="5">
    <source>
        <dbReference type="ARBA" id="ARBA00022932"/>
    </source>
</evidence>
<reference evidence="7 8" key="1">
    <citation type="journal article" date="2015" name="Genome Announc.">
        <title>Expanding the biotechnology potential of lactobacilli through comparative genomics of 213 strains and associated genera.</title>
        <authorList>
            <person name="Sun Z."/>
            <person name="Harris H.M."/>
            <person name="McCann A."/>
            <person name="Guo C."/>
            <person name="Argimon S."/>
            <person name="Zhang W."/>
            <person name="Yang X."/>
            <person name="Jeffery I.B."/>
            <person name="Cooney J.C."/>
            <person name="Kagawa T.F."/>
            <person name="Liu W."/>
            <person name="Song Y."/>
            <person name="Salvetti E."/>
            <person name="Wrobel A."/>
            <person name="Rasinkangas P."/>
            <person name="Parkhill J."/>
            <person name="Rea M.C."/>
            <person name="O'Sullivan O."/>
            <person name="Ritari J."/>
            <person name="Douillard F.P."/>
            <person name="Paul Ross R."/>
            <person name="Yang R."/>
            <person name="Briner A.E."/>
            <person name="Felis G.E."/>
            <person name="de Vos W.M."/>
            <person name="Barrangou R."/>
            <person name="Klaenhammer T.R."/>
            <person name="Caufield P.W."/>
            <person name="Cui Y."/>
            <person name="Zhang H."/>
            <person name="O'Toole P.W."/>
        </authorList>
    </citation>
    <scope>NUCLEOTIDE SEQUENCE [LARGE SCALE GENOMIC DNA]</scope>
    <source>
        <strain evidence="7 8">DSM 19904</strain>
    </source>
</reference>
<keyword evidence="5 7" id="KW-0239">DNA-directed DNA polymerase</keyword>
<dbReference type="GO" id="GO:0009432">
    <property type="term" value="P:SOS response"/>
    <property type="evidence" value="ECO:0007669"/>
    <property type="project" value="TreeGrafter"/>
</dbReference>
<evidence type="ECO:0000256" key="2">
    <source>
        <dbReference type="ARBA" id="ARBA00022457"/>
    </source>
</evidence>
<keyword evidence="5 7" id="KW-0808">Transferase</keyword>
<dbReference type="Proteomes" id="UP000051581">
    <property type="component" value="Unassembled WGS sequence"/>
</dbReference>
<dbReference type="GO" id="GO:0003887">
    <property type="term" value="F:DNA-directed DNA polymerase activity"/>
    <property type="evidence" value="ECO:0007669"/>
    <property type="project" value="UniProtKB-KW"/>
</dbReference>
<dbReference type="Gene3D" id="3.40.1170.60">
    <property type="match status" value="1"/>
</dbReference>
<dbReference type="Pfam" id="PF21999">
    <property type="entry name" value="IMS_HHH_1"/>
    <property type="match status" value="1"/>
</dbReference>
<dbReference type="EMBL" id="AZEA01000024">
    <property type="protein sequence ID" value="KRK87141.1"/>
    <property type="molecule type" value="Genomic_DNA"/>
</dbReference>
<dbReference type="Pfam" id="PF00817">
    <property type="entry name" value="IMS"/>
    <property type="match status" value="1"/>
</dbReference>
<comment type="caution">
    <text evidence="7">The sequence shown here is derived from an EMBL/GenBank/DDBJ whole genome shotgun (WGS) entry which is preliminary data.</text>
</comment>
<dbReference type="RefSeq" id="WP_057826199.1">
    <property type="nucleotide sequence ID" value="NZ_AZEA01000024.1"/>
</dbReference>
<evidence type="ECO:0000256" key="4">
    <source>
        <dbReference type="ARBA" id="ARBA00022705"/>
    </source>
</evidence>
<evidence type="ECO:0000313" key="7">
    <source>
        <dbReference type="EMBL" id="KRK87141.1"/>
    </source>
</evidence>
<dbReference type="InterPro" id="IPR050116">
    <property type="entry name" value="DNA_polymerase-Y"/>
</dbReference>
<dbReference type="SUPFAM" id="SSF100879">
    <property type="entry name" value="Lesion bypass DNA polymerase (Y-family), little finger domain"/>
    <property type="match status" value="1"/>
</dbReference>
<gene>
    <name evidence="7" type="ORF">FD17_GL001385</name>
</gene>
<dbReference type="AlphaFoldDB" id="A0A0R1KUV2"/>
<dbReference type="SUPFAM" id="SSF56672">
    <property type="entry name" value="DNA/RNA polymerases"/>
    <property type="match status" value="1"/>
</dbReference>
<keyword evidence="8" id="KW-1185">Reference proteome</keyword>
<dbReference type="InterPro" id="IPR001126">
    <property type="entry name" value="UmuC"/>
</dbReference>
<organism evidence="7 8">
    <name type="scientific">Lentilactobacillus sunkii DSM 19904</name>
    <dbReference type="NCBI Taxonomy" id="1423808"/>
    <lineage>
        <taxon>Bacteria</taxon>
        <taxon>Bacillati</taxon>
        <taxon>Bacillota</taxon>
        <taxon>Bacilli</taxon>
        <taxon>Lactobacillales</taxon>
        <taxon>Lactobacillaceae</taxon>
        <taxon>Lentilactobacillus</taxon>
    </lineage>
</organism>
<evidence type="ECO:0000313" key="8">
    <source>
        <dbReference type="Proteomes" id="UP000051581"/>
    </source>
</evidence>
<dbReference type="Gene3D" id="3.30.70.270">
    <property type="match status" value="1"/>
</dbReference>
<dbReference type="PROSITE" id="PS50173">
    <property type="entry name" value="UMUC"/>
    <property type="match status" value="1"/>
</dbReference>
<dbReference type="PATRIC" id="fig|1423808.3.peg.1398"/>
<dbReference type="InterPro" id="IPR036775">
    <property type="entry name" value="DNA_pol_Y-fam_lit_finger_sf"/>
</dbReference>
<dbReference type="InterPro" id="IPR043502">
    <property type="entry name" value="DNA/RNA_pol_sf"/>
</dbReference>
<feature type="domain" description="UmuC" evidence="6">
    <location>
        <begin position="16"/>
        <end position="205"/>
    </location>
</feature>
<proteinExistence type="inferred from homology"/>
<accession>A0A0R1KUV2</accession>
<keyword evidence="4" id="KW-0235">DNA replication</keyword>
<dbReference type="InterPro" id="IPR043128">
    <property type="entry name" value="Rev_trsase/Diguanyl_cyclase"/>
</dbReference>
<dbReference type="OrthoDB" id="9808813at2"/>
<dbReference type="GO" id="GO:0003684">
    <property type="term" value="F:damaged DNA binding"/>
    <property type="evidence" value="ECO:0007669"/>
    <property type="project" value="InterPro"/>
</dbReference>
<dbReference type="PANTHER" id="PTHR11076">
    <property type="entry name" value="DNA REPAIR POLYMERASE UMUC / TRANSFERASE FAMILY MEMBER"/>
    <property type="match status" value="1"/>
</dbReference>
<dbReference type="GO" id="GO:0042276">
    <property type="term" value="P:error-prone translesion synthesis"/>
    <property type="evidence" value="ECO:0007669"/>
    <property type="project" value="TreeGrafter"/>
</dbReference>
<name>A0A0R1KUV2_9LACO</name>
<evidence type="ECO:0000259" key="6">
    <source>
        <dbReference type="PROSITE" id="PS50173"/>
    </source>
</evidence>
<dbReference type="GO" id="GO:0006281">
    <property type="term" value="P:DNA repair"/>
    <property type="evidence" value="ECO:0007669"/>
    <property type="project" value="InterPro"/>
</dbReference>
<sequence length="430" mass="48511">MKTPLDNPEILPVHDVMCIDCKSFYASTEAIKRGEHPLSAKIAVMSREESSGGLILAASPFSKQNYGVKLGTRRFEINDDMDIEMVEPHMADYVQLNYKINLIYRQFTDDKHWFPYSIDESFIDVSHSHKLFGSSVQIAKMIQAKVFKETGIVTTIGIGQNPLLAKLALDNAAKKKAPWIAEWHYEDVPETIWKIPSLADMWGIGGHTAAKLNYMGIYSIKELAHADVKKLRQKFGVMGEQLYYHAWGIDYSTLEKKYLPRSDNKGYGNSQVLMRDYTELVDLKTVLDEIADQVATRLRKNNVVAEVVSIFVGMATTDKQGRTHYSAQMHVEPTNSTQSITNAVNYLIESKWDGSAIRNVGVRCNRISQKRVTHFSLFEDPETTVDREKLEHTIDIIRKKYGYKALVRASSKTKGGTAIERAGLVGGHQA</sequence>
<evidence type="ECO:0000256" key="3">
    <source>
        <dbReference type="ARBA" id="ARBA00022695"/>
    </source>
</evidence>
<dbReference type="GO" id="GO:0006260">
    <property type="term" value="P:DNA replication"/>
    <property type="evidence" value="ECO:0007669"/>
    <property type="project" value="UniProtKB-KW"/>
</dbReference>
<dbReference type="CDD" id="cd01700">
    <property type="entry name" value="PolY_Pol_V_umuC"/>
    <property type="match status" value="1"/>
</dbReference>
<evidence type="ECO:0000256" key="1">
    <source>
        <dbReference type="ARBA" id="ARBA00010945"/>
    </source>
</evidence>
<keyword evidence="3" id="KW-0548">Nucleotidyltransferase</keyword>
<protein>
    <submittedName>
        <fullName evidence="7">DNA-directed DNA polymerase</fullName>
    </submittedName>
</protein>
<comment type="similarity">
    <text evidence="1">Belongs to the DNA polymerase type-Y family.</text>
</comment>
<dbReference type="Pfam" id="PF11799">
    <property type="entry name" value="IMS_C"/>
    <property type="match status" value="1"/>
</dbReference>
<keyword evidence="2" id="KW-0515">Mutator protein</keyword>
<dbReference type="Gene3D" id="1.10.150.20">
    <property type="entry name" value="5' to 3' exonuclease, C-terminal subdomain"/>
    <property type="match status" value="1"/>
</dbReference>
<dbReference type="PANTHER" id="PTHR11076:SF35">
    <property type="entry name" value="DNA REPAIR PROTEIN HOMOLOG YOBH"/>
    <property type="match status" value="1"/>
</dbReference>
<dbReference type="GO" id="GO:0005829">
    <property type="term" value="C:cytosol"/>
    <property type="evidence" value="ECO:0007669"/>
    <property type="project" value="TreeGrafter"/>
</dbReference>
<dbReference type="InterPro" id="IPR017961">
    <property type="entry name" value="DNA_pol_Y-fam_little_finger"/>
</dbReference>
<dbReference type="Gene3D" id="3.30.1490.100">
    <property type="entry name" value="DNA polymerase, Y-family, little finger domain"/>
    <property type="match status" value="1"/>
</dbReference>
<dbReference type="InterPro" id="IPR053848">
    <property type="entry name" value="IMS_HHH_1"/>
</dbReference>